<evidence type="ECO:0000313" key="7">
    <source>
        <dbReference type="EMBL" id="TQN03135.1"/>
    </source>
</evidence>
<dbReference type="EC" id="3.6.1.-" evidence="4"/>
<feature type="domain" description="Nudix hydrolase" evidence="6">
    <location>
        <begin position="7"/>
        <end position="140"/>
    </location>
</feature>
<dbReference type="EMBL" id="VFPV01000002">
    <property type="protein sequence ID" value="TQN03135.1"/>
    <property type="molecule type" value="Genomic_DNA"/>
</dbReference>
<comment type="caution">
    <text evidence="7">The sequence shown here is derived from an EMBL/GenBank/DDBJ whole genome shotgun (WGS) entry which is preliminary data.</text>
</comment>
<dbReference type="PANTHER" id="PTHR43222:SF11">
    <property type="entry name" value="PHOSPHATASE NUDJ"/>
    <property type="match status" value="1"/>
</dbReference>
<keyword evidence="4" id="KW-0460">Magnesium</keyword>
<dbReference type="GO" id="GO:0004787">
    <property type="term" value="F:thiamine diphosphate phosphatase activity"/>
    <property type="evidence" value="ECO:0007669"/>
    <property type="project" value="InterPro"/>
</dbReference>
<keyword evidence="4" id="KW-0378">Hydrolase</keyword>
<organism evidence="7 8">
    <name type="scientific">Acidovorax temperans</name>
    <dbReference type="NCBI Taxonomy" id="80878"/>
    <lineage>
        <taxon>Bacteria</taxon>
        <taxon>Pseudomonadati</taxon>
        <taxon>Pseudomonadota</taxon>
        <taxon>Betaproteobacteria</taxon>
        <taxon>Burkholderiales</taxon>
        <taxon>Comamonadaceae</taxon>
        <taxon>Acidovorax</taxon>
    </lineage>
</organism>
<gene>
    <name evidence="4" type="primary">nudJ</name>
    <name evidence="7" type="ORF">BDD18_1795</name>
</gene>
<dbReference type="PANTHER" id="PTHR43222">
    <property type="entry name" value="NUDIX HYDROLASE 23"/>
    <property type="match status" value="1"/>
</dbReference>
<dbReference type="Pfam" id="PF00293">
    <property type="entry name" value="NUDIX"/>
    <property type="match status" value="1"/>
</dbReference>
<name>A0A543L726_9BURK</name>
<evidence type="ECO:0000259" key="6">
    <source>
        <dbReference type="PROSITE" id="PS51462"/>
    </source>
</evidence>
<dbReference type="GO" id="GO:0017110">
    <property type="term" value="F:nucleoside diphosphate phosphatase activity"/>
    <property type="evidence" value="ECO:0007669"/>
    <property type="project" value="InterPro"/>
</dbReference>
<evidence type="ECO:0000256" key="3">
    <source>
        <dbReference type="ARBA" id="ARBA00015552"/>
    </source>
</evidence>
<feature type="region of interest" description="Disordered" evidence="5">
    <location>
        <begin position="170"/>
        <end position="192"/>
    </location>
</feature>
<comment type="similarity">
    <text evidence="1 4">Belongs to the Nudix hydrolase family. NudJ subfamily.</text>
</comment>
<dbReference type="GO" id="GO:0017111">
    <property type="term" value="F:ribonucleoside triphosphate phosphatase activity"/>
    <property type="evidence" value="ECO:0007669"/>
    <property type="project" value="InterPro"/>
</dbReference>
<dbReference type="AlphaFoldDB" id="A0A543L726"/>
<dbReference type="Gene3D" id="3.90.79.10">
    <property type="entry name" value="Nucleoside Triphosphate Pyrophosphohydrolase"/>
    <property type="match status" value="1"/>
</dbReference>
<evidence type="ECO:0000256" key="5">
    <source>
        <dbReference type="SAM" id="MobiDB-lite"/>
    </source>
</evidence>
<accession>A0A543L726</accession>
<comment type="cofactor">
    <cofactor evidence="4">
        <name>Mg(2+)</name>
        <dbReference type="ChEBI" id="CHEBI:18420"/>
    </cofactor>
</comment>
<evidence type="ECO:0000256" key="4">
    <source>
        <dbReference type="RuleBase" id="RU364043"/>
    </source>
</evidence>
<evidence type="ECO:0000256" key="1">
    <source>
        <dbReference type="ARBA" id="ARBA00007608"/>
    </source>
</evidence>
<comment type="subunit">
    <text evidence="2 4">Monomer.</text>
</comment>
<dbReference type="SUPFAM" id="SSF55811">
    <property type="entry name" value="Nudix"/>
    <property type="match status" value="1"/>
</dbReference>
<dbReference type="CDD" id="cd03675">
    <property type="entry name" value="NUDIX_Hydrolase"/>
    <property type="match status" value="1"/>
</dbReference>
<dbReference type="PROSITE" id="PS51462">
    <property type="entry name" value="NUDIX"/>
    <property type="match status" value="1"/>
</dbReference>
<proteinExistence type="inferred from homology"/>
<evidence type="ECO:0000256" key="2">
    <source>
        <dbReference type="ARBA" id="ARBA00011245"/>
    </source>
</evidence>
<dbReference type="InterPro" id="IPR000086">
    <property type="entry name" value="NUDIX_hydrolase_dom"/>
</dbReference>
<sequence>MPAMPNRWKPNVTVAALIEREGRFLLVEEETSDGLKLNNPAGHLEPGESPEQACAREVLEETAHDFVPTALVGVYLNRFVKTRTGDDLTYLRFAFAGTLGTHHSWRTLDAGILRTVWMTPDEIRACPERHRSPLLLACLEDYLAGQRHPLTLVHTDPSVMQAQANQRQVATGQAHGAAHQPSPAPAHLLNQR</sequence>
<dbReference type="InterPro" id="IPR033713">
    <property type="entry name" value="NudJ"/>
</dbReference>
<reference evidence="7 8" key="1">
    <citation type="submission" date="2019-06" db="EMBL/GenBank/DDBJ databases">
        <title>Genomic Encyclopedia of Archaeal and Bacterial Type Strains, Phase II (KMG-II): from individual species to whole genera.</title>
        <authorList>
            <person name="Goeker M."/>
        </authorList>
    </citation>
    <scope>NUCLEOTIDE SEQUENCE [LARGE SCALE GENOMIC DNA]</scope>
    <source>
        <strain evidence="7 8">DSM 7270</strain>
    </source>
</reference>
<evidence type="ECO:0000313" key="8">
    <source>
        <dbReference type="Proteomes" id="UP000316993"/>
    </source>
</evidence>
<dbReference type="Proteomes" id="UP000316993">
    <property type="component" value="Unassembled WGS sequence"/>
</dbReference>
<protein>
    <recommendedName>
        <fullName evidence="3 4">Phosphatase NudJ</fullName>
        <ecNumber evidence="4">3.6.1.-</ecNumber>
    </recommendedName>
</protein>
<dbReference type="InterPro" id="IPR015797">
    <property type="entry name" value="NUDIX_hydrolase-like_dom_sf"/>
</dbReference>